<feature type="compositionally biased region" description="Polar residues" evidence="1">
    <location>
        <begin position="1"/>
        <end position="10"/>
    </location>
</feature>
<evidence type="ECO:0000313" key="3">
    <source>
        <dbReference type="Proteomes" id="UP001163823"/>
    </source>
</evidence>
<dbReference type="Proteomes" id="UP001163823">
    <property type="component" value="Chromosome 1"/>
</dbReference>
<protein>
    <submittedName>
        <fullName evidence="2">Uncharacterized protein</fullName>
    </submittedName>
</protein>
<feature type="region of interest" description="Disordered" evidence="1">
    <location>
        <begin position="1"/>
        <end position="24"/>
    </location>
</feature>
<dbReference type="AlphaFoldDB" id="A0AAD7QIF9"/>
<gene>
    <name evidence="2" type="ORF">O6P43_001238</name>
</gene>
<name>A0AAD7QIF9_QUISA</name>
<proteinExistence type="predicted"/>
<keyword evidence="3" id="KW-1185">Reference proteome</keyword>
<dbReference type="EMBL" id="JARAOO010000001">
    <property type="protein sequence ID" value="KAJ7982069.1"/>
    <property type="molecule type" value="Genomic_DNA"/>
</dbReference>
<reference evidence="2 3" key="1">
    <citation type="journal article" date="2023" name="Science">
        <title>Elucidation of the pathway for biosynthesis of saponin adjuvants from the soapbark tree.</title>
        <authorList>
            <person name="Reed J."/>
            <person name="Orme A."/>
            <person name="El-Demerdash A."/>
            <person name="Owen C."/>
            <person name="Martin L.B.B."/>
            <person name="Misra R.C."/>
            <person name="Kikuchi S."/>
            <person name="Rejzek M."/>
            <person name="Martin A.C."/>
            <person name="Harkess A."/>
            <person name="Leebens-Mack J."/>
            <person name="Louveau T."/>
            <person name="Stephenson M.J."/>
            <person name="Osbourn A."/>
        </authorList>
    </citation>
    <scope>NUCLEOTIDE SEQUENCE [LARGE SCALE GENOMIC DNA]</scope>
    <source>
        <strain evidence="2">S10</strain>
    </source>
</reference>
<organism evidence="2 3">
    <name type="scientific">Quillaja saponaria</name>
    <name type="common">Soap bark tree</name>
    <dbReference type="NCBI Taxonomy" id="32244"/>
    <lineage>
        <taxon>Eukaryota</taxon>
        <taxon>Viridiplantae</taxon>
        <taxon>Streptophyta</taxon>
        <taxon>Embryophyta</taxon>
        <taxon>Tracheophyta</taxon>
        <taxon>Spermatophyta</taxon>
        <taxon>Magnoliopsida</taxon>
        <taxon>eudicotyledons</taxon>
        <taxon>Gunneridae</taxon>
        <taxon>Pentapetalae</taxon>
        <taxon>rosids</taxon>
        <taxon>fabids</taxon>
        <taxon>Fabales</taxon>
        <taxon>Quillajaceae</taxon>
        <taxon>Quillaja</taxon>
    </lineage>
</organism>
<comment type="caution">
    <text evidence="2">The sequence shown here is derived from an EMBL/GenBank/DDBJ whole genome shotgun (WGS) entry which is preliminary data.</text>
</comment>
<dbReference type="KEGG" id="qsa:O6P43_001238"/>
<accession>A0AAD7QIF9</accession>
<evidence type="ECO:0000313" key="2">
    <source>
        <dbReference type="EMBL" id="KAJ7982069.1"/>
    </source>
</evidence>
<evidence type="ECO:0000256" key="1">
    <source>
        <dbReference type="SAM" id="MobiDB-lite"/>
    </source>
</evidence>
<sequence>MADFQRQSNNEEVDVESDLESGVTQAGKALKEKYAKLRTRQKERLSLKKTRIAKFSGAVGLYSLTCAIPVTSSSLKFSSACPSLQAGSFGSLSNNHLWLQKPATAPQWPPTTDLERVFPGIGHHHINNMVAMRPQALPTTSLVTTSRRIFSPSTPTGPILLLGGRFPLPSIRIDQNA</sequence>